<evidence type="ECO:0000313" key="3">
    <source>
        <dbReference type="EMBL" id="AZQ65038.1"/>
    </source>
</evidence>
<dbReference type="CDD" id="cd07302">
    <property type="entry name" value="CHD"/>
    <property type="match status" value="1"/>
</dbReference>
<proteinExistence type="predicted"/>
<dbReference type="EMBL" id="CP034563">
    <property type="protein sequence ID" value="AZQ65038.1"/>
    <property type="molecule type" value="Genomic_DNA"/>
</dbReference>
<dbReference type="RefSeq" id="WP_126619357.1">
    <property type="nucleotide sequence ID" value="NZ_CP034563.1"/>
</dbReference>
<organism evidence="3 4">
    <name type="scientific">Flammeovirga pectinis</name>
    <dbReference type="NCBI Taxonomy" id="2494373"/>
    <lineage>
        <taxon>Bacteria</taxon>
        <taxon>Pseudomonadati</taxon>
        <taxon>Bacteroidota</taxon>
        <taxon>Cytophagia</taxon>
        <taxon>Cytophagales</taxon>
        <taxon>Flammeovirgaceae</taxon>
        <taxon>Flammeovirga</taxon>
    </lineage>
</organism>
<dbReference type="Pfam" id="PF00211">
    <property type="entry name" value="Guanylate_cyc"/>
    <property type="match status" value="1"/>
</dbReference>
<dbReference type="SUPFAM" id="SSF55073">
    <property type="entry name" value="Nucleotide cyclase"/>
    <property type="match status" value="1"/>
</dbReference>
<dbReference type="GO" id="GO:0009190">
    <property type="term" value="P:cyclic nucleotide biosynthetic process"/>
    <property type="evidence" value="ECO:0007669"/>
    <property type="project" value="InterPro"/>
</dbReference>
<keyword evidence="4" id="KW-1185">Reference proteome</keyword>
<dbReference type="InterPro" id="IPR001054">
    <property type="entry name" value="A/G_cyclase"/>
</dbReference>
<keyword evidence="1" id="KW-0472">Membrane</keyword>
<dbReference type="KEGG" id="fll:EI427_22725"/>
<feature type="transmembrane region" description="Helical" evidence="1">
    <location>
        <begin position="60"/>
        <end position="83"/>
    </location>
</feature>
<dbReference type="PROSITE" id="PS50125">
    <property type="entry name" value="GUANYLATE_CYCLASE_2"/>
    <property type="match status" value="1"/>
</dbReference>
<dbReference type="PANTHER" id="PTHR43081">
    <property type="entry name" value="ADENYLATE CYCLASE, TERMINAL-DIFFERENTIATION SPECIFIC-RELATED"/>
    <property type="match status" value="1"/>
</dbReference>
<dbReference type="OrthoDB" id="9768499at2"/>
<dbReference type="InterPro" id="IPR050697">
    <property type="entry name" value="Adenylyl/Guanylyl_Cyclase_3/4"/>
</dbReference>
<feature type="domain" description="Guanylate cyclase" evidence="2">
    <location>
        <begin position="182"/>
        <end position="311"/>
    </location>
</feature>
<dbReference type="GO" id="GO:0004016">
    <property type="term" value="F:adenylate cyclase activity"/>
    <property type="evidence" value="ECO:0007669"/>
    <property type="project" value="UniProtKB-ARBA"/>
</dbReference>
<name>A0A3Q9FQ81_9BACT</name>
<dbReference type="PANTHER" id="PTHR43081:SF1">
    <property type="entry name" value="ADENYLATE CYCLASE, TERMINAL-DIFFERENTIATION SPECIFIC"/>
    <property type="match status" value="1"/>
</dbReference>
<accession>A0A3Q9FQ81</accession>
<dbReference type="Proteomes" id="UP000267268">
    <property type="component" value="Chromosome 2"/>
</dbReference>
<feature type="transmembrane region" description="Helical" evidence="1">
    <location>
        <begin position="136"/>
        <end position="156"/>
    </location>
</feature>
<dbReference type="AlphaFoldDB" id="A0A3Q9FQ81"/>
<evidence type="ECO:0000259" key="2">
    <source>
        <dbReference type="PROSITE" id="PS50125"/>
    </source>
</evidence>
<gene>
    <name evidence="3" type="ORF">EI427_22725</name>
</gene>
<dbReference type="InterPro" id="IPR029787">
    <property type="entry name" value="Nucleotide_cyclase"/>
</dbReference>
<protein>
    <submittedName>
        <fullName evidence="3">Adenylate/guanylate cyclase domain-containing protein</fullName>
    </submittedName>
</protein>
<feature type="transmembrane region" description="Helical" evidence="1">
    <location>
        <begin position="95"/>
        <end position="116"/>
    </location>
</feature>
<keyword evidence="1" id="KW-0812">Transmembrane</keyword>
<dbReference type="Gene3D" id="3.30.70.1230">
    <property type="entry name" value="Nucleotide cyclase"/>
    <property type="match status" value="1"/>
</dbReference>
<evidence type="ECO:0000256" key="1">
    <source>
        <dbReference type="SAM" id="Phobius"/>
    </source>
</evidence>
<reference evidence="3 4" key="1">
    <citation type="submission" date="2018-12" db="EMBL/GenBank/DDBJ databases">
        <title>Flammeovirga pectinis sp. nov., isolated from the gut of the Korean scallop, Patinopecten yessoensis.</title>
        <authorList>
            <person name="Bae J.-W."/>
            <person name="Jeong Y.-S."/>
            <person name="Kang W."/>
        </authorList>
    </citation>
    <scope>NUCLEOTIDE SEQUENCE [LARGE SCALE GENOMIC DNA]</scope>
    <source>
        <strain evidence="3 4">L12M1</strain>
    </source>
</reference>
<evidence type="ECO:0000313" key="4">
    <source>
        <dbReference type="Proteomes" id="UP000267268"/>
    </source>
</evidence>
<dbReference type="GO" id="GO:0035556">
    <property type="term" value="P:intracellular signal transduction"/>
    <property type="evidence" value="ECO:0007669"/>
    <property type="project" value="InterPro"/>
</dbReference>
<feature type="transmembrane region" description="Helical" evidence="1">
    <location>
        <begin position="12"/>
        <end position="34"/>
    </location>
</feature>
<sequence length="390" mass="44859">MQRLKNKYILEKYIKGFLLSYVGWYFFNALYLIIRYDALNFYSNYMGESDYFIIHDELRFAFIANGFLAFILSWFSWNFYFFLERRAKAKPIRRIAIGGCIVILVTSILMSTGEYIGNVMYPDGIPYFNELTEQSFVIYAIYVLTTALLLNALFQLKDILGPELFKSVIQGNYYTPKEENRIFMFMDLYNSTSIAECLGHMKYSMLIQECYRTMTDAISHNKASVYQYVGDEIVLTWLTEKGIKNNRCIRLFFDIEATLKSRSEYFMKEFGVVPEFKAGIHSGVVATSQIGVIKREVAYHGDTVNATSRLQEKCKELGVSMLVSDALADKLDLSMKDMGTHKFRGKHQSIKIFTVDKSDAPSTTNFTAECPSIALFAPSPKPPQLNPIKR</sequence>
<keyword evidence="1" id="KW-1133">Transmembrane helix</keyword>